<feature type="domain" description="Mop" evidence="3">
    <location>
        <begin position="2"/>
        <end position="68"/>
    </location>
</feature>
<dbReference type="HOGENOM" id="CLU_118993_0_1_7"/>
<dbReference type="InterPro" id="IPR004606">
    <property type="entry name" value="Mop_domain"/>
</dbReference>
<dbReference type="PANTHER" id="PTHR30432:SF1">
    <property type="entry name" value="DNA-BINDING TRANSCRIPTIONAL DUAL REGULATOR MODE"/>
    <property type="match status" value="1"/>
</dbReference>
<dbReference type="Gene3D" id="2.40.50.100">
    <property type="match status" value="2"/>
</dbReference>
<dbReference type="EMBL" id="CP007770">
    <property type="protein sequence ID" value="AJC88442.1"/>
    <property type="molecule type" value="Genomic_DNA"/>
</dbReference>
<dbReference type="NCBIfam" id="TIGR00638">
    <property type="entry name" value="Mop"/>
    <property type="match status" value="2"/>
</dbReference>
<dbReference type="InterPro" id="IPR008995">
    <property type="entry name" value="Mo/tungstate-bd_C_term_dom"/>
</dbReference>
<gene>
    <name evidence="4" type="ORF">CINS_1504</name>
</gene>
<dbReference type="GO" id="GO:0015689">
    <property type="term" value="P:molybdate ion transport"/>
    <property type="evidence" value="ECO:0007669"/>
    <property type="project" value="InterPro"/>
</dbReference>
<evidence type="ECO:0000256" key="2">
    <source>
        <dbReference type="PROSITE-ProRule" id="PRU01213"/>
    </source>
</evidence>
<reference evidence="4 5" key="1">
    <citation type="journal article" date="2014" name="Genome Biol. Evol.">
        <title>Comparative Genomics of the Campylobacter lari Group.</title>
        <authorList>
            <person name="Miller W.G."/>
            <person name="Yee E."/>
            <person name="Chapman M.H."/>
            <person name="Smith T.P."/>
            <person name="Bono J.L."/>
            <person name="Huynh S."/>
            <person name="Parker C.T."/>
            <person name="Vandamme P."/>
            <person name="Luong K."/>
            <person name="Korlach J."/>
        </authorList>
    </citation>
    <scope>NUCLEOTIDE SEQUENCE [LARGE SCALE GENOMIC DNA]</scope>
    <source>
        <strain evidence="4 5">NCTC 12927</strain>
    </source>
</reference>
<feature type="domain" description="Mop" evidence="3">
    <location>
        <begin position="73"/>
        <end position="139"/>
    </location>
</feature>
<dbReference type="InterPro" id="IPR051815">
    <property type="entry name" value="Molybdate_resp_trans_reg"/>
</dbReference>
<dbReference type="AlphaFoldDB" id="A0A0A8H399"/>
<evidence type="ECO:0000313" key="5">
    <source>
        <dbReference type="Proteomes" id="UP000031163"/>
    </source>
</evidence>
<dbReference type="KEGG" id="cis:CINS_1504"/>
<organism evidence="4 5">
    <name type="scientific">Campylobacter insulaenigrae NCTC 12927</name>
    <dbReference type="NCBI Taxonomy" id="1031564"/>
    <lineage>
        <taxon>Bacteria</taxon>
        <taxon>Pseudomonadati</taxon>
        <taxon>Campylobacterota</taxon>
        <taxon>Epsilonproteobacteria</taxon>
        <taxon>Campylobacterales</taxon>
        <taxon>Campylobacteraceae</taxon>
        <taxon>Campylobacter</taxon>
    </lineage>
</organism>
<dbReference type="PANTHER" id="PTHR30432">
    <property type="entry name" value="TRANSCRIPTIONAL REGULATOR MODE"/>
    <property type="match status" value="1"/>
</dbReference>
<accession>A0A0A8H399</accession>
<name>A0A0A8H399_9BACT</name>
<dbReference type="Pfam" id="PF03459">
    <property type="entry name" value="TOBE"/>
    <property type="match status" value="2"/>
</dbReference>
<dbReference type="Proteomes" id="UP000031163">
    <property type="component" value="Chromosome"/>
</dbReference>
<dbReference type="STRING" id="1031564.CINS_1504"/>
<proteinExistence type="predicted"/>
<dbReference type="RefSeq" id="WP_039651219.1">
    <property type="nucleotide sequence ID" value="NZ_CP007770.1"/>
</dbReference>
<sequence length="139" mass="14793">MQISARNVFSGKVVELVAGAVNAEVVLELKNGIKIVSIITKNSIENLDLKVGKEVKAIIKSTSVMISNEKDLKISARNILKGKITNINKGVVSAEVSLDLGENQILTSLITLNSAQDVDFKVGDEVCGIIKSTSVMIGL</sequence>
<keyword evidence="1 2" id="KW-0500">Molybdenum</keyword>
<dbReference type="GeneID" id="74432282"/>
<evidence type="ECO:0000259" key="3">
    <source>
        <dbReference type="PROSITE" id="PS51866"/>
    </source>
</evidence>
<evidence type="ECO:0000256" key="1">
    <source>
        <dbReference type="ARBA" id="ARBA00022505"/>
    </source>
</evidence>
<protein>
    <submittedName>
        <fullName evidence="4">Molybdenum-pterin binding domain-containing protein</fullName>
    </submittedName>
</protein>
<dbReference type="SUPFAM" id="SSF50331">
    <property type="entry name" value="MOP-like"/>
    <property type="match status" value="2"/>
</dbReference>
<dbReference type="InterPro" id="IPR005116">
    <property type="entry name" value="Transp-assoc_OB_typ1"/>
</dbReference>
<evidence type="ECO:0000313" key="4">
    <source>
        <dbReference type="EMBL" id="AJC88442.1"/>
    </source>
</evidence>
<dbReference type="PROSITE" id="PS51866">
    <property type="entry name" value="MOP"/>
    <property type="match status" value="2"/>
</dbReference>